<evidence type="ECO:0000313" key="3">
    <source>
        <dbReference type="Proteomes" id="UP001620626"/>
    </source>
</evidence>
<reference evidence="2 3" key="1">
    <citation type="submission" date="2024-10" db="EMBL/GenBank/DDBJ databases">
        <authorList>
            <person name="Kim D."/>
        </authorList>
    </citation>
    <scope>NUCLEOTIDE SEQUENCE [LARGE SCALE GENOMIC DNA]</scope>
    <source>
        <strain evidence="2">BH-2024</strain>
    </source>
</reference>
<evidence type="ECO:0000256" key="1">
    <source>
        <dbReference type="SAM" id="MobiDB-lite"/>
    </source>
</evidence>
<feature type="region of interest" description="Disordered" evidence="1">
    <location>
        <begin position="140"/>
        <end position="162"/>
    </location>
</feature>
<accession>A0ABD2HYU8</accession>
<dbReference type="EMBL" id="JBICBT010001342">
    <property type="protein sequence ID" value="KAL3072171.1"/>
    <property type="molecule type" value="Genomic_DNA"/>
</dbReference>
<sequence>MAYANGGGGGAICPPGGEGVPIRRPPAAVLRFHRRTPPPFTQSLIFIAHPQRRFCPGLSNVRIHFVFPPPRLSSFFIHFLCPSAGAVPSRKDDERKSDGDGVSVIQQHKQNVVVVAHRLAVSAVIFLGSAAMVGAASGAGGGWDDGGTPKSEPKTPTDRTAAKGGELFSHTHSLVVVGSAAELVG</sequence>
<gene>
    <name evidence="2" type="ORF">niasHT_034765</name>
</gene>
<dbReference type="AlphaFoldDB" id="A0ABD2HYU8"/>
<keyword evidence="3" id="KW-1185">Reference proteome</keyword>
<feature type="compositionally biased region" description="Basic and acidic residues" evidence="1">
    <location>
        <begin position="151"/>
        <end position="161"/>
    </location>
</feature>
<dbReference type="Proteomes" id="UP001620626">
    <property type="component" value="Unassembled WGS sequence"/>
</dbReference>
<name>A0ABD2HYU8_9BILA</name>
<proteinExistence type="predicted"/>
<evidence type="ECO:0000313" key="2">
    <source>
        <dbReference type="EMBL" id="KAL3072171.1"/>
    </source>
</evidence>
<organism evidence="2 3">
    <name type="scientific">Heterodera trifolii</name>
    <dbReference type="NCBI Taxonomy" id="157864"/>
    <lineage>
        <taxon>Eukaryota</taxon>
        <taxon>Metazoa</taxon>
        <taxon>Ecdysozoa</taxon>
        <taxon>Nematoda</taxon>
        <taxon>Chromadorea</taxon>
        <taxon>Rhabditida</taxon>
        <taxon>Tylenchina</taxon>
        <taxon>Tylenchomorpha</taxon>
        <taxon>Tylenchoidea</taxon>
        <taxon>Heteroderidae</taxon>
        <taxon>Heteroderinae</taxon>
        <taxon>Heterodera</taxon>
    </lineage>
</organism>
<protein>
    <submittedName>
        <fullName evidence="2">Uncharacterized protein</fullName>
    </submittedName>
</protein>
<comment type="caution">
    <text evidence="2">The sequence shown here is derived from an EMBL/GenBank/DDBJ whole genome shotgun (WGS) entry which is preliminary data.</text>
</comment>